<dbReference type="GO" id="GO:0008168">
    <property type="term" value="F:methyltransferase activity"/>
    <property type="evidence" value="ECO:0007669"/>
    <property type="project" value="UniProtKB-KW"/>
</dbReference>
<keyword evidence="3" id="KW-1185">Reference proteome</keyword>
<gene>
    <name evidence="2" type="ORF">GA0070624_3630</name>
</gene>
<dbReference type="Proteomes" id="UP000199413">
    <property type="component" value="Unassembled WGS sequence"/>
</dbReference>
<protein>
    <submittedName>
        <fullName evidence="2">Methyltransferase domain</fullName>
    </submittedName>
</protein>
<organism evidence="2 3">
    <name type="scientific">Micromonospora rhizosphaerae</name>
    <dbReference type="NCBI Taxonomy" id="568872"/>
    <lineage>
        <taxon>Bacteria</taxon>
        <taxon>Bacillati</taxon>
        <taxon>Actinomycetota</taxon>
        <taxon>Actinomycetes</taxon>
        <taxon>Micromonosporales</taxon>
        <taxon>Micromonosporaceae</taxon>
        <taxon>Micromonospora</taxon>
    </lineage>
</organism>
<evidence type="ECO:0000313" key="3">
    <source>
        <dbReference type="Proteomes" id="UP000199413"/>
    </source>
</evidence>
<keyword evidence="2" id="KW-0808">Transferase</keyword>
<sequence length="301" mass="32051">MTTGTGRRASARRPDHTGRRRCRLPLPAVETAADDLELVVDPARRTGRTLLAAGVEQSYVDVADPRHLEFEYVRRMAAVIDLAAPKGRPLAALHLGGGALTLPRWLAATRPGSPQRVIERDPAVVDLVRRALPPLPPEVRVDVADARAAVTAAPPARYDLVLADVYRAARMPGHVGTVEFVAEVARTLSSDGIYLVNITDLPPLVFSRSQVATLRAVFADVCLVADRRMLRGRRYGNLVLAAAHRPGRLPVRRLAARVAADPVPGGVLHGATLDAFVSGARPASDATLGAGWDGFPGGRAG</sequence>
<reference evidence="3" key="1">
    <citation type="submission" date="2016-06" db="EMBL/GenBank/DDBJ databases">
        <authorList>
            <person name="Varghese N."/>
            <person name="Submissions Spin"/>
        </authorList>
    </citation>
    <scope>NUCLEOTIDE SEQUENCE [LARGE SCALE GENOMIC DNA]</scope>
    <source>
        <strain evidence="3">DSM 45431</strain>
    </source>
</reference>
<keyword evidence="2" id="KW-0489">Methyltransferase</keyword>
<dbReference type="STRING" id="568872.GA0070624_3630"/>
<evidence type="ECO:0000256" key="1">
    <source>
        <dbReference type="ARBA" id="ARBA00023115"/>
    </source>
</evidence>
<dbReference type="PANTHER" id="PTHR43317">
    <property type="entry name" value="THERMOSPERMINE SYNTHASE ACAULIS5"/>
    <property type="match status" value="1"/>
</dbReference>
<name>A0A1C6SF51_9ACTN</name>
<dbReference type="SUPFAM" id="SSF53335">
    <property type="entry name" value="S-adenosyl-L-methionine-dependent methyltransferases"/>
    <property type="match status" value="1"/>
</dbReference>
<accession>A0A1C6SF51</accession>
<dbReference type="NCBIfam" id="NF037959">
    <property type="entry name" value="MFS_SpdSyn"/>
    <property type="match status" value="1"/>
</dbReference>
<dbReference type="InterPro" id="IPR029063">
    <property type="entry name" value="SAM-dependent_MTases_sf"/>
</dbReference>
<proteinExistence type="predicted"/>
<dbReference type="AlphaFoldDB" id="A0A1C6SF51"/>
<dbReference type="Gene3D" id="3.40.50.150">
    <property type="entry name" value="Vaccinia Virus protein VP39"/>
    <property type="match status" value="1"/>
</dbReference>
<keyword evidence="1" id="KW-0620">Polyamine biosynthesis</keyword>
<dbReference type="GO" id="GO:0006596">
    <property type="term" value="P:polyamine biosynthetic process"/>
    <property type="evidence" value="ECO:0007669"/>
    <property type="project" value="UniProtKB-KW"/>
</dbReference>
<evidence type="ECO:0000313" key="2">
    <source>
        <dbReference type="EMBL" id="SCL28116.1"/>
    </source>
</evidence>
<dbReference type="GO" id="GO:0032259">
    <property type="term" value="P:methylation"/>
    <property type="evidence" value="ECO:0007669"/>
    <property type="project" value="UniProtKB-KW"/>
</dbReference>
<dbReference type="PANTHER" id="PTHR43317:SF1">
    <property type="entry name" value="THERMOSPERMINE SYNTHASE ACAULIS5"/>
    <property type="match status" value="1"/>
</dbReference>
<dbReference type="EMBL" id="FMHV01000002">
    <property type="protein sequence ID" value="SCL28116.1"/>
    <property type="molecule type" value="Genomic_DNA"/>
</dbReference>